<dbReference type="InterPro" id="IPR020904">
    <property type="entry name" value="Sc_DH/Rdtase_CS"/>
</dbReference>
<evidence type="ECO:0000256" key="2">
    <source>
        <dbReference type="ARBA" id="ARBA00022857"/>
    </source>
</evidence>
<dbReference type="SUPFAM" id="SSF51735">
    <property type="entry name" value="NAD(P)-binding Rossmann-fold domains"/>
    <property type="match status" value="1"/>
</dbReference>
<evidence type="ECO:0000313" key="4">
    <source>
        <dbReference type="EMBL" id="KAL2818538.1"/>
    </source>
</evidence>
<comment type="similarity">
    <text evidence="1">Belongs to the short-chain dehydrogenases/reductases (SDR) family.</text>
</comment>
<dbReference type="Proteomes" id="UP001610334">
    <property type="component" value="Unassembled WGS sequence"/>
</dbReference>
<keyword evidence="5" id="KW-1185">Reference proteome</keyword>
<dbReference type="Gene3D" id="3.40.50.720">
    <property type="entry name" value="NAD(P)-binding Rossmann-like Domain"/>
    <property type="match status" value="1"/>
</dbReference>
<name>A0ABR4HSS2_9EURO</name>
<keyword evidence="3" id="KW-0560">Oxidoreductase</keyword>
<dbReference type="PROSITE" id="PS00061">
    <property type="entry name" value="ADH_SHORT"/>
    <property type="match status" value="1"/>
</dbReference>
<reference evidence="4 5" key="1">
    <citation type="submission" date="2024-07" db="EMBL/GenBank/DDBJ databases">
        <title>Section-level genome sequencing and comparative genomics of Aspergillus sections Usti and Cavernicolus.</title>
        <authorList>
            <consortium name="Lawrence Berkeley National Laboratory"/>
            <person name="Nybo J.L."/>
            <person name="Vesth T.C."/>
            <person name="Theobald S."/>
            <person name="Frisvad J.C."/>
            <person name="Larsen T.O."/>
            <person name="Kjaerboelling I."/>
            <person name="Rothschild-Mancinelli K."/>
            <person name="Lyhne E.K."/>
            <person name="Kogle M.E."/>
            <person name="Barry K."/>
            <person name="Clum A."/>
            <person name="Na H."/>
            <person name="Ledsgaard L."/>
            <person name="Lin J."/>
            <person name="Lipzen A."/>
            <person name="Kuo A."/>
            <person name="Riley R."/>
            <person name="Mondo S."/>
            <person name="Labutti K."/>
            <person name="Haridas S."/>
            <person name="Pangalinan J."/>
            <person name="Salamov A.A."/>
            <person name="Simmons B.A."/>
            <person name="Magnuson J.K."/>
            <person name="Chen J."/>
            <person name="Drula E."/>
            <person name="Henrissat B."/>
            <person name="Wiebenga A."/>
            <person name="Lubbers R.J."/>
            <person name="Gomes A.C."/>
            <person name="Makela M.R."/>
            <person name="Stajich J."/>
            <person name="Grigoriev I.V."/>
            <person name="Mortensen U.H."/>
            <person name="De Vries R.P."/>
            <person name="Baker S.E."/>
            <person name="Andersen M.R."/>
        </authorList>
    </citation>
    <scope>NUCLEOTIDE SEQUENCE [LARGE SCALE GENOMIC DNA]</scope>
    <source>
        <strain evidence="4 5">CBS 588.65</strain>
    </source>
</reference>
<dbReference type="Pfam" id="PF13561">
    <property type="entry name" value="adh_short_C2"/>
    <property type="match status" value="1"/>
</dbReference>
<dbReference type="EMBL" id="JBFXLT010000013">
    <property type="protein sequence ID" value="KAL2818538.1"/>
    <property type="molecule type" value="Genomic_DNA"/>
</dbReference>
<evidence type="ECO:0000313" key="5">
    <source>
        <dbReference type="Proteomes" id="UP001610334"/>
    </source>
</evidence>
<keyword evidence="2" id="KW-0521">NADP</keyword>
<dbReference type="CDD" id="cd05233">
    <property type="entry name" value="SDR_c"/>
    <property type="match status" value="1"/>
</dbReference>
<organism evidence="4 5">
    <name type="scientific">Aspergillus granulosus</name>
    <dbReference type="NCBI Taxonomy" id="176169"/>
    <lineage>
        <taxon>Eukaryota</taxon>
        <taxon>Fungi</taxon>
        <taxon>Dikarya</taxon>
        <taxon>Ascomycota</taxon>
        <taxon>Pezizomycotina</taxon>
        <taxon>Eurotiomycetes</taxon>
        <taxon>Eurotiomycetidae</taxon>
        <taxon>Eurotiales</taxon>
        <taxon>Aspergillaceae</taxon>
        <taxon>Aspergillus</taxon>
        <taxon>Aspergillus subgen. Nidulantes</taxon>
    </lineage>
</organism>
<sequence>MAMATSFAAKVFCVTGAGSGIGLATTKALLSLGASVGITDLKEQSLDDFCSSVSGQDQSRIYRKAFDVADREQVRLFLKETKAHFGHVNGIVNSAGTPGRLVGTHSVWQLPTEEFDLIMNANVRGTFNFLAEGLEPGFLGEEASVVNVGSAASQRGMKNGALYSASKHAVVGLTKSVAYEVGARGVRVNAVLPGTIDTPMLHATQAAFAKAGATLPRDPSTRPISRKADAGEVANVILFLLGPQSSFVTGSVYNVDGGANA</sequence>
<evidence type="ECO:0000256" key="3">
    <source>
        <dbReference type="ARBA" id="ARBA00023002"/>
    </source>
</evidence>
<proteinExistence type="inferred from homology"/>
<dbReference type="PANTHER" id="PTHR24321:SF8">
    <property type="entry name" value="ESTRADIOL 17-BETA-DEHYDROGENASE 8-RELATED"/>
    <property type="match status" value="1"/>
</dbReference>
<dbReference type="InterPro" id="IPR002347">
    <property type="entry name" value="SDR_fam"/>
</dbReference>
<dbReference type="PANTHER" id="PTHR24321">
    <property type="entry name" value="DEHYDROGENASES, SHORT CHAIN"/>
    <property type="match status" value="1"/>
</dbReference>
<accession>A0ABR4HSS2</accession>
<protein>
    <submittedName>
        <fullName evidence="4">Uncharacterized protein</fullName>
    </submittedName>
</protein>
<dbReference type="PRINTS" id="PR00080">
    <property type="entry name" value="SDRFAMILY"/>
</dbReference>
<comment type="caution">
    <text evidence="4">The sequence shown here is derived from an EMBL/GenBank/DDBJ whole genome shotgun (WGS) entry which is preliminary data.</text>
</comment>
<dbReference type="PRINTS" id="PR00081">
    <property type="entry name" value="GDHRDH"/>
</dbReference>
<gene>
    <name evidence="4" type="ORF">BJX63DRAFT_439848</name>
</gene>
<evidence type="ECO:0000256" key="1">
    <source>
        <dbReference type="ARBA" id="ARBA00006484"/>
    </source>
</evidence>
<dbReference type="InterPro" id="IPR036291">
    <property type="entry name" value="NAD(P)-bd_dom_sf"/>
</dbReference>